<proteinExistence type="predicted"/>
<dbReference type="Pfam" id="PF01498">
    <property type="entry name" value="HTH_Tnp_Tc3_2"/>
    <property type="match status" value="1"/>
</dbReference>
<dbReference type="GO" id="GO:0006313">
    <property type="term" value="P:DNA transposition"/>
    <property type="evidence" value="ECO:0007669"/>
    <property type="project" value="InterPro"/>
</dbReference>
<dbReference type="GeneTree" id="ENSGT01030000234759"/>
<accession>A0A3Q0T038</accession>
<reference evidence="2" key="1">
    <citation type="submission" date="2025-08" db="UniProtKB">
        <authorList>
            <consortium name="Ensembl"/>
        </authorList>
    </citation>
    <scope>IDENTIFICATION</scope>
</reference>
<dbReference type="GO" id="GO:0015074">
    <property type="term" value="P:DNA integration"/>
    <property type="evidence" value="ECO:0007669"/>
    <property type="project" value="InterPro"/>
</dbReference>
<keyword evidence="3" id="KW-1185">Reference proteome</keyword>
<organism evidence="2 3">
    <name type="scientific">Amphilophus citrinellus</name>
    <name type="common">Midas cichlid</name>
    <name type="synonym">Cichlasoma citrinellum</name>
    <dbReference type="NCBI Taxonomy" id="61819"/>
    <lineage>
        <taxon>Eukaryota</taxon>
        <taxon>Metazoa</taxon>
        <taxon>Chordata</taxon>
        <taxon>Craniata</taxon>
        <taxon>Vertebrata</taxon>
        <taxon>Euteleostomi</taxon>
        <taxon>Actinopterygii</taxon>
        <taxon>Neopterygii</taxon>
        <taxon>Teleostei</taxon>
        <taxon>Neoteleostei</taxon>
        <taxon>Acanthomorphata</taxon>
        <taxon>Ovalentaria</taxon>
        <taxon>Cichlomorphae</taxon>
        <taxon>Cichliformes</taxon>
        <taxon>Cichlidae</taxon>
        <taxon>New World cichlids</taxon>
        <taxon>Cichlasomatinae</taxon>
        <taxon>Heroini</taxon>
        <taxon>Amphilophus</taxon>
    </lineage>
</organism>
<dbReference type="GO" id="GO:0003677">
    <property type="term" value="F:DNA binding"/>
    <property type="evidence" value="ECO:0007669"/>
    <property type="project" value="InterPro"/>
</dbReference>
<dbReference type="OMA" id="CEAKFLA"/>
<dbReference type="InterPro" id="IPR036397">
    <property type="entry name" value="RNaseH_sf"/>
</dbReference>
<evidence type="ECO:0000313" key="2">
    <source>
        <dbReference type="Ensembl" id="ENSACIP00000029392.1"/>
    </source>
</evidence>
<sequence length="92" mass="10833">MDRRIARMAKTQPMISSRVIRDSLMLPVSTVTIRRNLCEANLLARNPHKVPLWKKKACAKRLQFAKEHIDWPVEKCRNISWTDEIKILYSCL</sequence>
<feature type="domain" description="Transposase Tc1-like" evidence="1">
    <location>
        <begin position="2"/>
        <end position="70"/>
    </location>
</feature>
<dbReference type="InterPro" id="IPR002492">
    <property type="entry name" value="Transposase_Tc1-like"/>
</dbReference>
<reference evidence="2" key="2">
    <citation type="submission" date="2025-09" db="UniProtKB">
        <authorList>
            <consortium name="Ensembl"/>
        </authorList>
    </citation>
    <scope>IDENTIFICATION</scope>
</reference>
<dbReference type="Gene3D" id="3.30.420.10">
    <property type="entry name" value="Ribonuclease H-like superfamily/Ribonuclease H"/>
    <property type="match status" value="1"/>
</dbReference>
<dbReference type="Ensembl" id="ENSACIT00000030171.1">
    <property type="protein sequence ID" value="ENSACIP00000029392.1"/>
    <property type="gene ID" value="ENSACIG00000022765.1"/>
</dbReference>
<protein>
    <recommendedName>
        <fullName evidence="1">Transposase Tc1-like domain-containing protein</fullName>
    </recommendedName>
</protein>
<dbReference type="AlphaFoldDB" id="A0A3Q0T038"/>
<evidence type="ECO:0000313" key="3">
    <source>
        <dbReference type="Proteomes" id="UP000261340"/>
    </source>
</evidence>
<dbReference type="Proteomes" id="UP000261340">
    <property type="component" value="Unplaced"/>
</dbReference>
<name>A0A3Q0T038_AMPCI</name>
<evidence type="ECO:0000259" key="1">
    <source>
        <dbReference type="Pfam" id="PF01498"/>
    </source>
</evidence>